<dbReference type="STRING" id="686832.A0A0C3BW21"/>
<gene>
    <name evidence="2" type="ORF">M413DRAFT_445619</name>
</gene>
<evidence type="ECO:0000313" key="3">
    <source>
        <dbReference type="Proteomes" id="UP000053424"/>
    </source>
</evidence>
<name>A0A0C3BW21_HEBCY</name>
<dbReference type="AlphaFoldDB" id="A0A0C3BW21"/>
<dbReference type="OrthoDB" id="3222645at2759"/>
<evidence type="ECO:0000313" key="2">
    <source>
        <dbReference type="EMBL" id="KIM40815.1"/>
    </source>
</evidence>
<accession>A0A0C3BW21</accession>
<reference evidence="3" key="2">
    <citation type="submission" date="2015-01" db="EMBL/GenBank/DDBJ databases">
        <title>Evolutionary Origins and Diversification of the Mycorrhizal Mutualists.</title>
        <authorList>
            <consortium name="DOE Joint Genome Institute"/>
            <consortium name="Mycorrhizal Genomics Consortium"/>
            <person name="Kohler A."/>
            <person name="Kuo A."/>
            <person name="Nagy L.G."/>
            <person name="Floudas D."/>
            <person name="Copeland A."/>
            <person name="Barry K.W."/>
            <person name="Cichocki N."/>
            <person name="Veneault-Fourrey C."/>
            <person name="LaButti K."/>
            <person name="Lindquist E.A."/>
            <person name="Lipzen A."/>
            <person name="Lundell T."/>
            <person name="Morin E."/>
            <person name="Murat C."/>
            <person name="Riley R."/>
            <person name="Ohm R."/>
            <person name="Sun H."/>
            <person name="Tunlid A."/>
            <person name="Henrissat B."/>
            <person name="Grigoriev I.V."/>
            <person name="Hibbett D.S."/>
            <person name="Martin F."/>
        </authorList>
    </citation>
    <scope>NUCLEOTIDE SEQUENCE [LARGE SCALE GENOMIC DNA]</scope>
    <source>
        <strain evidence="3">h7</strain>
    </source>
</reference>
<dbReference type="EMBL" id="KN831781">
    <property type="protein sequence ID" value="KIM40815.1"/>
    <property type="molecule type" value="Genomic_DNA"/>
</dbReference>
<dbReference type="HOGENOM" id="CLU_031481_7_0_1"/>
<protein>
    <submittedName>
        <fullName evidence="2">Uncharacterized protein</fullName>
    </submittedName>
</protein>
<organism evidence="2 3">
    <name type="scientific">Hebeloma cylindrosporum</name>
    <dbReference type="NCBI Taxonomy" id="76867"/>
    <lineage>
        <taxon>Eukaryota</taxon>
        <taxon>Fungi</taxon>
        <taxon>Dikarya</taxon>
        <taxon>Basidiomycota</taxon>
        <taxon>Agaricomycotina</taxon>
        <taxon>Agaricomycetes</taxon>
        <taxon>Agaricomycetidae</taxon>
        <taxon>Agaricales</taxon>
        <taxon>Agaricineae</taxon>
        <taxon>Hymenogastraceae</taxon>
        <taxon>Hebeloma</taxon>
    </lineage>
</organism>
<sequence length="468" mass="52459">MDPLCPLPPPSSSRFTTPLIVVGLSATTMFGAIKLRLAWKNAQKSHIHEKETRRRLEEERSMLQRSLEERKAELKKREKERSTLQRSLEEREAELEKRKQAELWDKREIEALRNTVTLAERKVEEVKGLNSGLKNRTNSLETQNRQLGAELKQVKVEHQQAVQLLDVRTAELKGAQAFLTKTDQFSGADIIKLVEELNGEIMQAAASMAENLVVEAKKVNGHEEGSESGEIKEAYGRTEEIVGFRMAELLKASEHHEDPILIQIAFQANMAAYTHWIVSSWCFESPEDEHMLSEIYARVREAEEQAISGRWRQLTRTHLQRMLSQEPDMATDMAHGFASIALTAGVKGSYDSIFERIMTNFGERIGVVMKTAQRLNKTVGEGVTSCDLEAFYIAPNVLYSADTMADALGPTTTSDRGETILCTTDLGLVRAEKVSGSIGDWHESVLLKPKVVLQSGLSSLTGEPEEPI</sequence>
<proteinExistence type="predicted"/>
<keyword evidence="1" id="KW-0175">Coiled coil</keyword>
<evidence type="ECO:0000256" key="1">
    <source>
        <dbReference type="SAM" id="Coils"/>
    </source>
</evidence>
<reference evidence="2 3" key="1">
    <citation type="submission" date="2014-04" db="EMBL/GenBank/DDBJ databases">
        <authorList>
            <consortium name="DOE Joint Genome Institute"/>
            <person name="Kuo A."/>
            <person name="Gay G."/>
            <person name="Dore J."/>
            <person name="Kohler A."/>
            <person name="Nagy L.G."/>
            <person name="Floudas D."/>
            <person name="Copeland A."/>
            <person name="Barry K.W."/>
            <person name="Cichocki N."/>
            <person name="Veneault-Fourrey C."/>
            <person name="LaButti K."/>
            <person name="Lindquist E.A."/>
            <person name="Lipzen A."/>
            <person name="Lundell T."/>
            <person name="Morin E."/>
            <person name="Murat C."/>
            <person name="Sun H."/>
            <person name="Tunlid A."/>
            <person name="Henrissat B."/>
            <person name="Grigoriev I.V."/>
            <person name="Hibbett D.S."/>
            <person name="Martin F."/>
            <person name="Nordberg H.P."/>
            <person name="Cantor M.N."/>
            <person name="Hua S.X."/>
        </authorList>
    </citation>
    <scope>NUCLEOTIDE SEQUENCE [LARGE SCALE GENOMIC DNA]</scope>
    <source>
        <strain evidence="3">h7</strain>
    </source>
</reference>
<feature type="coiled-coil region" evidence="1">
    <location>
        <begin position="49"/>
        <end position="157"/>
    </location>
</feature>
<dbReference type="Proteomes" id="UP000053424">
    <property type="component" value="Unassembled WGS sequence"/>
</dbReference>
<keyword evidence="3" id="KW-1185">Reference proteome</keyword>